<sequence length="129" mass="14802">MSAAGHLPSEHEEQCAFISAFRKTFPGVRIIAIPNGGWRDIKTAARLKAEGVCKGVPDLFIPEWRFWIEMKRQKGGRASEEQKDWIEYLTATGYKAVVCKGRDEALQAAFDRREEMTRWQHYRQDGTGK</sequence>
<dbReference type="Gene3D" id="3.40.1350.10">
    <property type="match status" value="1"/>
</dbReference>
<evidence type="ECO:0000256" key="2">
    <source>
        <dbReference type="ARBA" id="ARBA00022722"/>
    </source>
</evidence>
<dbReference type="EMBL" id="CP016757">
    <property type="protein sequence ID" value="ANZ45469.1"/>
    <property type="molecule type" value="Genomic_DNA"/>
</dbReference>
<name>A0A1B2I669_9BACT</name>
<dbReference type="InterPro" id="IPR014883">
    <property type="entry name" value="VRR_NUC"/>
</dbReference>
<comment type="cofactor">
    <cofactor evidence="1">
        <name>Mg(2+)</name>
        <dbReference type="ChEBI" id="CHEBI:18420"/>
    </cofactor>
</comment>
<organism evidence="5 6">
    <name type="scientific">Cloacibacillus porcorum</name>
    <dbReference type="NCBI Taxonomy" id="1197717"/>
    <lineage>
        <taxon>Bacteria</taxon>
        <taxon>Thermotogati</taxon>
        <taxon>Synergistota</taxon>
        <taxon>Synergistia</taxon>
        <taxon>Synergistales</taxon>
        <taxon>Synergistaceae</taxon>
        <taxon>Cloacibacillus</taxon>
    </lineage>
</organism>
<keyword evidence="6" id="KW-1185">Reference proteome</keyword>
<dbReference type="AlphaFoldDB" id="A0A1B2I669"/>
<dbReference type="GO" id="GO:0003676">
    <property type="term" value="F:nucleic acid binding"/>
    <property type="evidence" value="ECO:0007669"/>
    <property type="project" value="InterPro"/>
</dbReference>
<dbReference type="STRING" id="1197717.BED41_10555"/>
<evidence type="ECO:0000256" key="1">
    <source>
        <dbReference type="ARBA" id="ARBA00001946"/>
    </source>
</evidence>
<dbReference type="GO" id="GO:0004518">
    <property type="term" value="F:nuclease activity"/>
    <property type="evidence" value="ECO:0007669"/>
    <property type="project" value="UniProtKB-KW"/>
</dbReference>
<evidence type="ECO:0000313" key="6">
    <source>
        <dbReference type="Proteomes" id="UP000093044"/>
    </source>
</evidence>
<dbReference type="Proteomes" id="UP000093044">
    <property type="component" value="Chromosome"/>
</dbReference>
<dbReference type="InterPro" id="IPR011856">
    <property type="entry name" value="tRNA_endonuc-like_dom_sf"/>
</dbReference>
<feature type="domain" description="VRR-NUC" evidence="4">
    <location>
        <begin position="8"/>
        <end position="103"/>
    </location>
</feature>
<evidence type="ECO:0000259" key="4">
    <source>
        <dbReference type="SMART" id="SM00990"/>
    </source>
</evidence>
<keyword evidence="2" id="KW-0540">Nuclease</keyword>
<protein>
    <recommendedName>
        <fullName evidence="4">VRR-NUC domain-containing protein</fullName>
    </recommendedName>
</protein>
<reference evidence="5" key="1">
    <citation type="submission" date="2016-08" db="EMBL/GenBank/DDBJ databases">
        <title>Complete genome of Cloacibacillus porcorum.</title>
        <authorList>
            <person name="Looft T."/>
            <person name="Bayles D.O."/>
            <person name="Alt D.P."/>
        </authorList>
    </citation>
    <scope>NUCLEOTIDE SEQUENCE [LARGE SCALE GENOMIC DNA]</scope>
    <source>
        <strain evidence="5">CL-84</strain>
    </source>
</reference>
<evidence type="ECO:0000256" key="3">
    <source>
        <dbReference type="ARBA" id="ARBA00022801"/>
    </source>
</evidence>
<gene>
    <name evidence="5" type="ORF">BED41_10555</name>
</gene>
<keyword evidence="3" id="KW-0378">Hydrolase</keyword>
<dbReference type="Pfam" id="PF08774">
    <property type="entry name" value="VRR_NUC"/>
    <property type="match status" value="1"/>
</dbReference>
<dbReference type="KEGG" id="cpor:BED41_10555"/>
<dbReference type="GO" id="GO:0016788">
    <property type="term" value="F:hydrolase activity, acting on ester bonds"/>
    <property type="evidence" value="ECO:0007669"/>
    <property type="project" value="InterPro"/>
</dbReference>
<accession>A0A1B2I669</accession>
<evidence type="ECO:0000313" key="5">
    <source>
        <dbReference type="EMBL" id="ANZ45469.1"/>
    </source>
</evidence>
<proteinExistence type="predicted"/>
<dbReference type="SMART" id="SM00990">
    <property type="entry name" value="VRR_NUC"/>
    <property type="match status" value="1"/>
</dbReference>